<dbReference type="PANTHER" id="PTHR46847">
    <property type="entry name" value="D-ALLOSE-BINDING PERIPLASMIC PROTEIN-RELATED"/>
    <property type="match status" value="1"/>
</dbReference>
<protein>
    <submittedName>
        <fullName evidence="6">Ribose transport system substrate-binding protein</fullName>
    </submittedName>
</protein>
<name>A0A1T4W4F0_9FIRM</name>
<evidence type="ECO:0000313" key="7">
    <source>
        <dbReference type="Proteomes" id="UP000190814"/>
    </source>
</evidence>
<dbReference type="InterPro" id="IPR025997">
    <property type="entry name" value="SBP_2_dom"/>
</dbReference>
<evidence type="ECO:0000256" key="4">
    <source>
        <dbReference type="SAM" id="Phobius"/>
    </source>
</evidence>
<dbReference type="Gene3D" id="3.40.50.2300">
    <property type="match status" value="2"/>
</dbReference>
<dbReference type="RefSeq" id="WP_078767104.1">
    <property type="nucleotide sequence ID" value="NZ_FUXZ01000017.1"/>
</dbReference>
<feature type="transmembrane region" description="Helical" evidence="4">
    <location>
        <begin position="28"/>
        <end position="51"/>
    </location>
</feature>
<dbReference type="EMBL" id="FUXZ01000017">
    <property type="protein sequence ID" value="SKA72019.1"/>
    <property type="molecule type" value="Genomic_DNA"/>
</dbReference>
<keyword evidence="4" id="KW-1133">Transmembrane helix</keyword>
<reference evidence="6 7" key="1">
    <citation type="submission" date="2017-02" db="EMBL/GenBank/DDBJ databases">
        <authorList>
            <person name="Peterson S.W."/>
        </authorList>
    </citation>
    <scope>NUCLEOTIDE SEQUENCE [LARGE SCALE GENOMIC DNA]</scope>
    <source>
        <strain evidence="6 7">ATCC 35992</strain>
    </source>
</reference>
<dbReference type="Proteomes" id="UP000190814">
    <property type="component" value="Unassembled WGS sequence"/>
</dbReference>
<sequence>MNKQDNNKSTIDMEKHNEKHKRVLRDKLFVWMTVVFGVALGLIIISSIVFFKQRIRKTEEFLSKDKINTYDKYYVMIANNMEEDIRNSIYESALKTAKENDAYVDLLGSNLDEEYRVEDLLKMAINMGVDGIILEGDNTEEVNELAKEANERNIPIVTICEDIADEENRKSYIGINKYELGREYGKQLCEYVAENKLNNCDVRVIFNETQMNSQDAIISGINSRIKDDQKDSIIKIESKIIENIVEYLAEEQINDMFIPHVENGKDGSGFKLPDVVVCLTEKNTICAYQAVVNSTNTDKVKVLGYYITPEIKEAISYNNIMSTVLIDTEEVGYDAVEALTELYLAGNVSDIYSVGTKTVTRENLATFDMEGVVVEEESK</sequence>
<keyword evidence="7" id="KW-1185">Reference proteome</keyword>
<evidence type="ECO:0000256" key="1">
    <source>
        <dbReference type="ARBA" id="ARBA00004196"/>
    </source>
</evidence>
<dbReference type="OrthoDB" id="6196975at2"/>
<dbReference type="SUPFAM" id="SSF53822">
    <property type="entry name" value="Periplasmic binding protein-like I"/>
    <property type="match status" value="1"/>
</dbReference>
<comment type="similarity">
    <text evidence="2">Belongs to the bacterial solute-binding protein 2 family.</text>
</comment>
<accession>A0A1T4W4F0</accession>
<dbReference type="AlphaFoldDB" id="A0A1T4W4F0"/>
<dbReference type="InterPro" id="IPR028082">
    <property type="entry name" value="Peripla_BP_I"/>
</dbReference>
<comment type="subcellular location">
    <subcellularLocation>
        <location evidence="1">Cell envelope</location>
    </subcellularLocation>
</comment>
<dbReference type="Pfam" id="PF13407">
    <property type="entry name" value="Peripla_BP_4"/>
    <property type="match status" value="1"/>
</dbReference>
<evidence type="ECO:0000313" key="6">
    <source>
        <dbReference type="EMBL" id="SKA72019.1"/>
    </source>
</evidence>
<dbReference type="GO" id="GO:0030246">
    <property type="term" value="F:carbohydrate binding"/>
    <property type="evidence" value="ECO:0007669"/>
    <property type="project" value="UniProtKB-ARBA"/>
</dbReference>
<proteinExistence type="inferred from homology"/>
<dbReference type="PANTHER" id="PTHR46847:SF1">
    <property type="entry name" value="D-ALLOSE-BINDING PERIPLASMIC PROTEIN-RELATED"/>
    <property type="match status" value="1"/>
</dbReference>
<dbReference type="STRING" id="39495.SAMN02745111_02278"/>
<evidence type="ECO:0000256" key="3">
    <source>
        <dbReference type="ARBA" id="ARBA00022729"/>
    </source>
</evidence>
<keyword evidence="4" id="KW-0472">Membrane</keyword>
<feature type="domain" description="Periplasmic binding protein" evidence="5">
    <location>
        <begin position="76"/>
        <end position="342"/>
    </location>
</feature>
<keyword evidence="3" id="KW-0732">Signal</keyword>
<keyword evidence="4" id="KW-0812">Transmembrane</keyword>
<organism evidence="6 7">
    <name type="scientific">Eubacterium uniforme</name>
    <dbReference type="NCBI Taxonomy" id="39495"/>
    <lineage>
        <taxon>Bacteria</taxon>
        <taxon>Bacillati</taxon>
        <taxon>Bacillota</taxon>
        <taxon>Clostridia</taxon>
        <taxon>Eubacteriales</taxon>
        <taxon>Eubacteriaceae</taxon>
        <taxon>Eubacterium</taxon>
    </lineage>
</organism>
<evidence type="ECO:0000256" key="2">
    <source>
        <dbReference type="ARBA" id="ARBA00007639"/>
    </source>
</evidence>
<dbReference type="GO" id="GO:0030313">
    <property type="term" value="C:cell envelope"/>
    <property type="evidence" value="ECO:0007669"/>
    <property type="project" value="UniProtKB-SubCell"/>
</dbReference>
<gene>
    <name evidence="6" type="ORF">SAMN02745111_02278</name>
</gene>
<evidence type="ECO:0000259" key="5">
    <source>
        <dbReference type="Pfam" id="PF13407"/>
    </source>
</evidence>